<feature type="domain" description="Metallo-beta-lactamase" evidence="1">
    <location>
        <begin position="30"/>
        <end position="253"/>
    </location>
</feature>
<dbReference type="CDD" id="cd07713">
    <property type="entry name" value="DHPS-like_MBL-fold"/>
    <property type="match status" value="1"/>
</dbReference>
<evidence type="ECO:0000313" key="3">
    <source>
        <dbReference type="Proteomes" id="UP000012589"/>
    </source>
</evidence>
<dbReference type="SMART" id="SM00849">
    <property type="entry name" value="Lactamase_B"/>
    <property type="match status" value="1"/>
</dbReference>
<dbReference type="Gene3D" id="3.60.15.10">
    <property type="entry name" value="Ribonuclease Z/Hydroxyacylglutathione hydrolase-like"/>
    <property type="match status" value="1"/>
</dbReference>
<sequence>MKIVVLIEDTGIENTGMEDIFTNPSCCFEHGLSLYVETKKHKLLVDTGATDAFIKNAEKLNIDLTGVDTVIISHGHYDHTGGIPAFHELNPKAQIYMQRSACGDFYHGERYIGMDPAIAELDCVHMLDGDCRIDEELFLFTKITGRKYFAKSNLLLSKKVNGQHAPDTFEHEQCLVITQGEEHTVISGCAHNGILNILSKYQEWYDKPPKTVISGFHMMKKGAYEQVEAQIICETAAQLCTEELSDTVFYTGHCTGEQAFALMKPYMGDRLRKIHSGMQIF</sequence>
<gene>
    <name evidence="2" type="ORF">C823_03811</name>
</gene>
<dbReference type="eggNOG" id="COG1237">
    <property type="taxonomic scope" value="Bacteria"/>
</dbReference>
<dbReference type="Proteomes" id="UP000012589">
    <property type="component" value="Unassembled WGS sequence"/>
</dbReference>
<dbReference type="InterPro" id="IPR036866">
    <property type="entry name" value="RibonucZ/Hydroxyglut_hydro"/>
</dbReference>
<organism evidence="2 3">
    <name type="scientific">Eubacterium plexicaudatum ASF492</name>
    <dbReference type="NCBI Taxonomy" id="1235802"/>
    <lineage>
        <taxon>Bacteria</taxon>
        <taxon>Bacillati</taxon>
        <taxon>Bacillota</taxon>
        <taxon>Clostridia</taxon>
        <taxon>Eubacteriales</taxon>
        <taxon>Eubacteriaceae</taxon>
        <taxon>Eubacterium</taxon>
    </lineage>
</organism>
<dbReference type="InterPro" id="IPR041712">
    <property type="entry name" value="DHPS-like_MBL-fold"/>
</dbReference>
<proteinExistence type="predicted"/>
<dbReference type="SUPFAM" id="SSF56281">
    <property type="entry name" value="Metallo-hydrolase/oxidoreductase"/>
    <property type="match status" value="1"/>
</dbReference>
<reference evidence="2 3" key="1">
    <citation type="journal article" date="2014" name="Genome Announc.">
        <title>Draft genome sequences of the altered schaedler flora, a defined bacterial community from gnotobiotic mice.</title>
        <authorList>
            <person name="Wannemuehler M.J."/>
            <person name="Overstreet A.M."/>
            <person name="Ward D.V."/>
            <person name="Phillips G.J."/>
        </authorList>
    </citation>
    <scope>NUCLEOTIDE SEQUENCE [LARGE SCALE GENOMIC DNA]</scope>
    <source>
        <strain evidence="2 3">ASF492</strain>
    </source>
</reference>
<comment type="caution">
    <text evidence="2">The sequence shown here is derived from an EMBL/GenBank/DDBJ whole genome shotgun (WGS) entry which is preliminary data.</text>
</comment>
<dbReference type="InterPro" id="IPR052926">
    <property type="entry name" value="Metallo-beta-lactamase_dom"/>
</dbReference>
<dbReference type="OrthoDB" id="9803916at2"/>
<evidence type="ECO:0000259" key="1">
    <source>
        <dbReference type="SMART" id="SM00849"/>
    </source>
</evidence>
<accession>N2A3H7</accession>
<keyword evidence="3" id="KW-1185">Reference proteome</keyword>
<evidence type="ECO:0000313" key="2">
    <source>
        <dbReference type="EMBL" id="EMZ22766.1"/>
    </source>
</evidence>
<dbReference type="EMBL" id="AQFT01000117">
    <property type="protein sequence ID" value="EMZ22766.1"/>
    <property type="molecule type" value="Genomic_DNA"/>
</dbReference>
<dbReference type="HOGENOM" id="CLU_036012_0_0_9"/>
<dbReference type="Pfam" id="PF00753">
    <property type="entry name" value="Lactamase_B"/>
    <property type="match status" value="1"/>
</dbReference>
<dbReference type="PANTHER" id="PTHR13754">
    <property type="entry name" value="METALLO-BETA-LACTAMASE SUPERFAMILY PROTEIN"/>
    <property type="match status" value="1"/>
</dbReference>
<dbReference type="InterPro" id="IPR001279">
    <property type="entry name" value="Metallo-B-lactamas"/>
</dbReference>
<dbReference type="PANTHER" id="PTHR13754:SF13">
    <property type="entry name" value="METALLO-BETA-LACTAMASE SUPERFAMILY PROTEIN (AFU_ORTHOLOGUE AFUA_3G07630)"/>
    <property type="match status" value="1"/>
</dbReference>
<protein>
    <recommendedName>
        <fullName evidence="1">Metallo-beta-lactamase domain-containing protein</fullName>
    </recommendedName>
</protein>
<name>N2A3H7_9FIRM</name>
<dbReference type="STRING" id="1235802.C823_03811"/>
<dbReference type="AlphaFoldDB" id="N2A3H7"/>
<dbReference type="PATRIC" id="fig|1235802.3.peg.4026"/>
<dbReference type="GO" id="GO:0016740">
    <property type="term" value="F:transferase activity"/>
    <property type="evidence" value="ECO:0007669"/>
    <property type="project" value="TreeGrafter"/>
</dbReference>